<evidence type="ECO:0000256" key="1">
    <source>
        <dbReference type="ARBA" id="ARBA00022729"/>
    </source>
</evidence>
<dbReference type="InterPro" id="IPR029030">
    <property type="entry name" value="Caspase-like_dom_sf"/>
</dbReference>
<comment type="caution">
    <text evidence="4">The sequence shown here is derived from an EMBL/GenBank/DDBJ whole genome shotgun (WGS) entry which is preliminary data.</text>
</comment>
<dbReference type="Gene3D" id="2.60.40.4070">
    <property type="match status" value="1"/>
</dbReference>
<dbReference type="InterPro" id="IPR001769">
    <property type="entry name" value="Gingipain"/>
</dbReference>
<dbReference type="CDD" id="cd02258">
    <property type="entry name" value="Peptidase_C25_N"/>
    <property type="match status" value="1"/>
</dbReference>
<dbReference type="NCBIfam" id="TIGR04183">
    <property type="entry name" value="Por_Secre_tail"/>
    <property type="match status" value="1"/>
</dbReference>
<accession>A0ABP7XEN1</accession>
<dbReference type="SUPFAM" id="SSF52129">
    <property type="entry name" value="Caspase-like"/>
    <property type="match status" value="1"/>
</dbReference>
<dbReference type="Proteomes" id="UP001500459">
    <property type="component" value="Unassembled WGS sequence"/>
</dbReference>
<protein>
    <submittedName>
        <fullName evidence="4">Type IX secretion system sortase PorU</fullName>
    </submittedName>
</protein>
<dbReference type="InterPro" id="IPR029031">
    <property type="entry name" value="Gingipain_N_sf"/>
</dbReference>
<organism evidence="4 5">
    <name type="scientific">Aquimarina addita</name>
    <dbReference type="NCBI Taxonomy" id="870485"/>
    <lineage>
        <taxon>Bacteria</taxon>
        <taxon>Pseudomonadati</taxon>
        <taxon>Bacteroidota</taxon>
        <taxon>Flavobacteriia</taxon>
        <taxon>Flavobacteriales</taxon>
        <taxon>Flavobacteriaceae</taxon>
        <taxon>Aquimarina</taxon>
    </lineage>
</organism>
<feature type="chain" id="PRO_5046147005" evidence="2">
    <location>
        <begin position="20"/>
        <end position="1279"/>
    </location>
</feature>
<dbReference type="Pfam" id="PF01364">
    <property type="entry name" value="Peptidase_C25"/>
    <property type="match status" value="1"/>
</dbReference>
<feature type="signal peptide" evidence="2">
    <location>
        <begin position="1"/>
        <end position="19"/>
    </location>
</feature>
<name>A0ABP7XEN1_9FLAO</name>
<feature type="domain" description="Gingipain" evidence="3">
    <location>
        <begin position="537"/>
        <end position="908"/>
    </location>
</feature>
<dbReference type="Gene3D" id="3.40.50.1460">
    <property type="match status" value="1"/>
</dbReference>
<dbReference type="InterPro" id="IPR026444">
    <property type="entry name" value="Secre_tail"/>
</dbReference>
<gene>
    <name evidence="4" type="primary">porU</name>
    <name evidence="4" type="ORF">GCM10022393_12980</name>
</gene>
<sequence>MMKKIIILFLLLISKLVSAQSKQNVVITWKDIQINTTTTTAIIPGFDEENFEYREDLGVIFTKRWEESGDINPSTAKITNVVYENVSRSQLKSLRIDQIPENTNYKIKSSQSRTKKYGFISLSPIIKNGNTIRRIVSFDIEYQNVSRKSIVQKQAISSSVLSSGDWYRFYVSKTGVFKITPSFLNSLGMDVSSVNPATIKIYGNGGQMLPLTNQDNTEFDLRENAITVVGGEDGSFSGDDHILFYGEGTEGFGYNDENMTNINLYADKSYYYITAGGVNGRRISSYVEPSGAASTQINSFTEYQFYEVDEYNLLNVGRRWFGDRFDIESDRSYEFDFPNLVTTEPVELNVVAVATSSSVSTMNIALNGSQRGTLSFSAIAGNTLGSERSFTEEISSASSKIVVGLTYNNNGNPSAQGYLDFVSVKAKRRLIGTGNQISFFYEDAAILDGIGGYTISDAASISQVWDITNPSMISRIVSNNAATITFKAILGESRKYVAVVPDDYYEPSSDAITRVENQDIKGTIFLNSQGQFEDVDYVIVTNNELFQAANKLADHHRQVNSYNVKVVALDQIYNEFSSGKQDIVAIRNLIKYVYDNASDPSKRLKYLCLFGDGSVDYKDRVSTGGCENSNIVPVFESLNSFSLVSSFATDDFYGAMDAEEGLMGAGDQLDIAVGRVLADTPQLADAMVSKIINYDDEQAFGRWRNSVLLIADDVDEDWEETIQLTLDELGNDLNERKPFVNLNKIYADAFDQESSASGNRYPEVNEAITSAIETGALLVNYFGHGGEDGLAKEFIFNKSDVIELENSSKLPVMITVTCEFTKFDNPCRETAGELMYWNTEGGVVGLVSTTREIFVRVGITVNDRLSEFLFPEGDTYPSVADAVRLMKNSYTDSSRRVVFFFGDPAMKLAIPEPNIRLTAINDQPLSQPLDTLKALSRITMAGEVVNASGTLISDYNGVLETTIYDKKIDKVTLANDGTVNSEGDIIRLNFEALGATIFRGKASVTNGVFDLEFVVPKDIGIPVDTGRISFYASRNGVLENQTGADETILVGGLNENAPEDLVGPEIQLFMNDESFVSGGVTDASPILIAKLQDENGINTASGIGHDISAVLDGDESNPFILNDFYETEIDDFTRGVVNFKFKDLEPGLHTLLFKGWDVYNNSATQEIQFVVAEAGGFSLSNVLNYPNPFVSHTEFWFEHSSSANDLLEVQVQVFTVSGKVIWTKNQTLSGKTAYKEDILWDGKDDFGDKLGKGVYVYKISVKSTLSNERVEKFEKLVIL</sequence>
<reference evidence="5" key="1">
    <citation type="journal article" date="2019" name="Int. J. Syst. Evol. Microbiol.">
        <title>The Global Catalogue of Microorganisms (GCM) 10K type strain sequencing project: providing services to taxonomists for standard genome sequencing and annotation.</title>
        <authorList>
            <consortium name="The Broad Institute Genomics Platform"/>
            <consortium name="The Broad Institute Genome Sequencing Center for Infectious Disease"/>
            <person name="Wu L."/>
            <person name="Ma J."/>
        </authorList>
    </citation>
    <scope>NUCLEOTIDE SEQUENCE [LARGE SCALE GENOMIC DNA]</scope>
    <source>
        <strain evidence="5">JCM 17106</strain>
    </source>
</reference>
<evidence type="ECO:0000259" key="3">
    <source>
        <dbReference type="Pfam" id="PF01364"/>
    </source>
</evidence>
<dbReference type="EMBL" id="BAABCW010000003">
    <property type="protein sequence ID" value="GAA4113774.1"/>
    <property type="molecule type" value="Genomic_DNA"/>
</dbReference>
<keyword evidence="1 2" id="KW-0732">Signal</keyword>
<keyword evidence="5" id="KW-1185">Reference proteome</keyword>
<dbReference type="NCBIfam" id="NF033707">
    <property type="entry name" value="T9SS_sortase"/>
    <property type="match status" value="1"/>
</dbReference>
<evidence type="ECO:0000256" key="2">
    <source>
        <dbReference type="SAM" id="SignalP"/>
    </source>
</evidence>
<dbReference type="RefSeq" id="WP_344925759.1">
    <property type="nucleotide sequence ID" value="NZ_BAABCW010000003.1"/>
</dbReference>
<evidence type="ECO:0000313" key="4">
    <source>
        <dbReference type="EMBL" id="GAA4113774.1"/>
    </source>
</evidence>
<dbReference type="Gene3D" id="3.40.50.10390">
    <property type="entry name" value="Gingipain r, domain 1"/>
    <property type="match status" value="1"/>
</dbReference>
<evidence type="ECO:0000313" key="5">
    <source>
        <dbReference type="Proteomes" id="UP001500459"/>
    </source>
</evidence>
<proteinExistence type="predicted"/>